<sequence length="165" mass="18123">MATSIASGLSKRGEHIRVMPNPPLSAAHFKCVANAYDPVKNPKGMVNLGSSENHLCYDLISEKFKDPKMHCIEPWMMQYCNTRGIIQLRQAIGDYLTMKNKTSTPVKPENLSVCNGVETLIAALMTVLCDPGDGFLCPAPIYGGVRNDLQRTAMVNFVPVHLSSQ</sequence>
<dbReference type="RefSeq" id="XP_006825905.1">
    <property type="nucleotide sequence ID" value="XM_006825842.1"/>
</dbReference>
<feature type="non-terminal residue" evidence="4">
    <location>
        <position position="165"/>
    </location>
</feature>
<dbReference type="Proteomes" id="UP000694865">
    <property type="component" value="Unplaced"/>
</dbReference>
<dbReference type="InterPro" id="IPR015421">
    <property type="entry name" value="PyrdxlP-dep_Trfase_major"/>
</dbReference>
<reference evidence="4" key="1">
    <citation type="submission" date="2025-08" db="UniProtKB">
        <authorList>
            <consortium name="RefSeq"/>
        </authorList>
    </citation>
    <scope>IDENTIFICATION</scope>
    <source>
        <tissue evidence="4">Testes</tissue>
    </source>
</reference>
<name>A0ABM0N0W4_SACKO</name>
<dbReference type="GeneID" id="102803918"/>
<gene>
    <name evidence="4" type="primary">LOC102803918</name>
</gene>
<evidence type="ECO:0000313" key="4">
    <source>
        <dbReference type="RefSeq" id="XP_006825905.1"/>
    </source>
</evidence>
<keyword evidence="3" id="KW-1185">Reference proteome</keyword>
<keyword evidence="1" id="KW-0663">Pyridoxal phosphate</keyword>
<proteinExistence type="predicted"/>
<dbReference type="InterPro" id="IPR050478">
    <property type="entry name" value="Ethylene_sulfur-biosynth"/>
</dbReference>
<dbReference type="Pfam" id="PF00155">
    <property type="entry name" value="Aminotran_1_2"/>
    <property type="match status" value="1"/>
</dbReference>
<dbReference type="Gene3D" id="3.40.640.10">
    <property type="entry name" value="Type I PLP-dependent aspartate aminotransferase-like (Major domain)"/>
    <property type="match status" value="1"/>
</dbReference>
<dbReference type="InterPro" id="IPR004839">
    <property type="entry name" value="Aminotransferase_I/II_large"/>
</dbReference>
<feature type="domain" description="Aminotransferase class I/classII large" evidence="2">
    <location>
        <begin position="45"/>
        <end position="164"/>
    </location>
</feature>
<dbReference type="Gene3D" id="3.90.1150.10">
    <property type="entry name" value="Aspartate Aminotransferase, domain 1"/>
    <property type="match status" value="1"/>
</dbReference>
<protein>
    <submittedName>
        <fullName evidence="4">1-aminocyclopropane-1-carboxylate synthase-like protein 1-like</fullName>
    </submittedName>
</protein>
<dbReference type="PANTHER" id="PTHR43795:SF39">
    <property type="entry name" value="AMINOTRANSFERASE CLASS I_CLASSII DOMAIN-CONTAINING PROTEIN"/>
    <property type="match status" value="1"/>
</dbReference>
<evidence type="ECO:0000256" key="1">
    <source>
        <dbReference type="ARBA" id="ARBA00022898"/>
    </source>
</evidence>
<evidence type="ECO:0000313" key="3">
    <source>
        <dbReference type="Proteomes" id="UP000694865"/>
    </source>
</evidence>
<dbReference type="InterPro" id="IPR015422">
    <property type="entry name" value="PyrdxlP-dep_Trfase_small"/>
</dbReference>
<organism evidence="3 4">
    <name type="scientific">Saccoglossus kowalevskii</name>
    <name type="common">Acorn worm</name>
    <dbReference type="NCBI Taxonomy" id="10224"/>
    <lineage>
        <taxon>Eukaryota</taxon>
        <taxon>Metazoa</taxon>
        <taxon>Hemichordata</taxon>
        <taxon>Enteropneusta</taxon>
        <taxon>Harrimaniidae</taxon>
        <taxon>Saccoglossus</taxon>
    </lineage>
</organism>
<dbReference type="SUPFAM" id="SSF53383">
    <property type="entry name" value="PLP-dependent transferases"/>
    <property type="match status" value="1"/>
</dbReference>
<dbReference type="PANTHER" id="PTHR43795">
    <property type="entry name" value="BIFUNCTIONAL ASPARTATE AMINOTRANSFERASE AND GLUTAMATE/ASPARTATE-PREPHENATE AMINOTRANSFERASE-RELATED"/>
    <property type="match status" value="1"/>
</dbReference>
<dbReference type="InterPro" id="IPR015424">
    <property type="entry name" value="PyrdxlP-dep_Trfase"/>
</dbReference>
<accession>A0ABM0N0W4</accession>
<evidence type="ECO:0000259" key="2">
    <source>
        <dbReference type="Pfam" id="PF00155"/>
    </source>
</evidence>